<evidence type="ECO:0000259" key="4">
    <source>
        <dbReference type="PROSITE" id="PS51192"/>
    </source>
</evidence>
<keyword evidence="3" id="KW-0472">Membrane</keyword>
<evidence type="ECO:0000313" key="7">
    <source>
        <dbReference type="Proteomes" id="UP000824890"/>
    </source>
</evidence>
<evidence type="ECO:0000256" key="1">
    <source>
        <dbReference type="ARBA" id="ARBA00022801"/>
    </source>
</evidence>
<dbReference type="PANTHER" id="PTHR10799">
    <property type="entry name" value="SNF2/RAD54 HELICASE FAMILY"/>
    <property type="match status" value="1"/>
</dbReference>
<dbReference type="Pfam" id="PF06708">
    <property type="entry name" value="DUF1195"/>
    <property type="match status" value="1"/>
</dbReference>
<dbReference type="InterPro" id="IPR035979">
    <property type="entry name" value="RBD_domain_sf"/>
</dbReference>
<dbReference type="InterPro" id="IPR049730">
    <property type="entry name" value="SNF2/RAD54-like_C"/>
</dbReference>
<dbReference type="Pfam" id="PF00271">
    <property type="entry name" value="Helicase_C"/>
    <property type="match status" value="1"/>
</dbReference>
<evidence type="ECO:0000313" key="6">
    <source>
        <dbReference type="EMBL" id="KAH0918378.1"/>
    </source>
</evidence>
<dbReference type="InterPro" id="IPR027417">
    <property type="entry name" value="P-loop_NTPase"/>
</dbReference>
<feature type="non-terminal residue" evidence="6">
    <location>
        <position position="1"/>
    </location>
</feature>
<dbReference type="InterPro" id="IPR012677">
    <property type="entry name" value="Nucleotide-bd_a/b_plait_sf"/>
</dbReference>
<dbReference type="SMART" id="SM00490">
    <property type="entry name" value="HELICc"/>
    <property type="match status" value="1"/>
</dbReference>
<dbReference type="Pfam" id="PF00176">
    <property type="entry name" value="SNF2-rel_dom"/>
    <property type="match status" value="1"/>
</dbReference>
<dbReference type="PROSITE" id="PS51194">
    <property type="entry name" value="HELICASE_CTER"/>
    <property type="match status" value="1"/>
</dbReference>
<gene>
    <name evidence="6" type="ORF">HID58_026038</name>
</gene>
<dbReference type="Gene3D" id="3.40.50.300">
    <property type="entry name" value="P-loop containing nucleotide triphosphate hydrolases"/>
    <property type="match status" value="1"/>
</dbReference>
<dbReference type="Gene3D" id="3.40.50.10810">
    <property type="entry name" value="Tandem AAA-ATPase domain"/>
    <property type="match status" value="1"/>
</dbReference>
<keyword evidence="3" id="KW-1133">Transmembrane helix</keyword>
<keyword evidence="1" id="KW-0378">Hydrolase</keyword>
<dbReference type="InterPro" id="IPR044753">
    <property type="entry name" value="HELLS_N"/>
</dbReference>
<evidence type="ECO:0000256" key="3">
    <source>
        <dbReference type="SAM" id="Phobius"/>
    </source>
</evidence>
<protein>
    <submittedName>
        <fullName evidence="6">Uncharacterized protein</fullName>
    </submittedName>
</protein>
<dbReference type="InterPro" id="IPR001650">
    <property type="entry name" value="Helicase_C-like"/>
</dbReference>
<sequence>KPLFLIHTFQIGKRNGRHRSYRFNTCSVSDPMKDADTLPLSTSSAAANAKKENGYSALFSKGRYKFWALAAILLLAFWSMLTGTVNLRWSAGNISHFTDDLVFPIHEDLDVLEMEEREKVVKHMWDVYNNGRRIRLPRFWQEAFEAAYEELTSDVPDVVEAAVSEIARMSIRSVVIDPPPVHSTNVRELTKTLKLADKGTTTQTSKRSSPKPISILPPGKALAELRSTFTMGDMNEPFMRNQNAAVQARTKVQNRSNVLQLKLMGQSHPTGLTPNLLKLFEPRPPLEFQPPPDKRKCPPYTGMAQYVSHFAEHGDPEYAPPKPEVETAAQKRERIHKLRLEKGVEKAAEDLKNYYPNNDPNASGDPYKTLFVARLNYETSESKIKREFEAYGPIKQIRRNIGVKVSLQSSRQWALLPINRKIEKCCVFSPYPRFEFALRKRLRERQRECSVISPAAWGSPPMVSLRSTENTPASEMASDGKTEKDGSGDSPTSVLSDEENCEEKTATVVVEEEILLAKNGDSSLISEAMAQEEEQLLKIREDEETAKRAAGSGEAPDLNDTQFTKLDELLTQTQLYSEFLLEKMEDITKNGIEGETQKAEPEPEPEKKGRGRKRKAATQGDSMKAKKAVAAMISRSKEGRESAESDLTEEERVMKEQGELVPLLTGGKLKSYQLKGVKWLISLWQNGLNGILADQMGLGKTIQTIGFLSHLKGNGLDGPYLVIAPLSTLSNWMNEISRFTPSINAIIYHGDKKERDELRKKHMPRTVGPKFPIVITSYEVAMNDAKKNLRHYPWKYVVIDEGHRLKNHKCKLLRELRYLNMENKLLLTGTPLQNNLSELWSLLNFILPDIFASHEEFESWFDFSGKNNNEATKEEGEEKRRAQVVAKLHNILRPFILRRMKCDVELSLPRKKEIIIYATMTDHQKKFQEHLVNHTLEAHIRDDTIRGHGLKGKLNNLAIQLRKNCNHPDLLVGQLDGSYLYPPLEDIVGQCGKFRLLERLLVRLFAKNHRVLIFSQWTKILDIMDYYFSEKGFEICRIDGSVKLEERRRQIQEFNNEKSNCRIFLLSTRAGGLGINLTAADTCILYDSDWNPQMDLQAMDRCHRIGQTKPVHVYRLATAQSIEGRVLKRAYSKLKLEHVVIGKGQFHQERAKSSTPLEEDDILALLKDDENAEDKLIQTDISEEDLDRVLDRSDLMITLPGETQAQEAFPVKGPGWEVVSSSAGGMLSSLNS</sequence>
<dbReference type="InterPro" id="IPR014001">
    <property type="entry name" value="Helicase_ATP-bd"/>
</dbReference>
<dbReference type="InterPro" id="IPR038718">
    <property type="entry name" value="SNF2-like_sf"/>
</dbReference>
<comment type="caution">
    <text evidence="6">The sequence shown here is derived from an EMBL/GenBank/DDBJ whole genome shotgun (WGS) entry which is preliminary data.</text>
</comment>
<organism evidence="6 7">
    <name type="scientific">Brassica napus</name>
    <name type="common">Rape</name>
    <dbReference type="NCBI Taxonomy" id="3708"/>
    <lineage>
        <taxon>Eukaryota</taxon>
        <taxon>Viridiplantae</taxon>
        <taxon>Streptophyta</taxon>
        <taxon>Embryophyta</taxon>
        <taxon>Tracheophyta</taxon>
        <taxon>Spermatophyta</taxon>
        <taxon>Magnoliopsida</taxon>
        <taxon>eudicotyledons</taxon>
        <taxon>Gunneridae</taxon>
        <taxon>Pentapetalae</taxon>
        <taxon>rosids</taxon>
        <taxon>malvids</taxon>
        <taxon>Brassicales</taxon>
        <taxon>Brassicaceae</taxon>
        <taxon>Brassiceae</taxon>
        <taxon>Brassica</taxon>
    </lineage>
</organism>
<feature type="compositionally biased region" description="Basic and acidic residues" evidence="2">
    <location>
        <begin position="595"/>
        <end position="608"/>
    </location>
</feature>
<dbReference type="Proteomes" id="UP000824890">
    <property type="component" value="Unassembled WGS sequence"/>
</dbReference>
<feature type="region of interest" description="Disordered" evidence="2">
    <location>
        <begin position="591"/>
        <end position="621"/>
    </location>
</feature>
<dbReference type="InterPro" id="IPR022023">
    <property type="entry name" value="U1snRNP70_N"/>
</dbReference>
<dbReference type="Gene3D" id="3.30.70.330">
    <property type="match status" value="1"/>
</dbReference>
<name>A0ABQ8CMU6_BRANA</name>
<evidence type="ECO:0000259" key="5">
    <source>
        <dbReference type="PROSITE" id="PS51194"/>
    </source>
</evidence>
<feature type="domain" description="Helicase ATP-binding" evidence="4">
    <location>
        <begin position="681"/>
        <end position="849"/>
    </location>
</feature>
<feature type="region of interest" description="Disordered" evidence="2">
    <location>
        <begin position="460"/>
        <end position="502"/>
    </location>
</feature>
<feature type="transmembrane region" description="Helical" evidence="3">
    <location>
        <begin position="66"/>
        <end position="89"/>
    </location>
</feature>
<reference evidence="6 7" key="1">
    <citation type="submission" date="2021-05" db="EMBL/GenBank/DDBJ databases">
        <title>Genome Assembly of Synthetic Allotetraploid Brassica napus Reveals Homoeologous Exchanges between Subgenomes.</title>
        <authorList>
            <person name="Davis J.T."/>
        </authorList>
    </citation>
    <scope>NUCLEOTIDE SEQUENCE [LARGE SCALE GENOMIC DNA]</scope>
    <source>
        <strain evidence="7">cv. Da-Ae</strain>
        <tissue evidence="6">Seedling</tissue>
    </source>
</reference>
<dbReference type="SUPFAM" id="SSF54928">
    <property type="entry name" value="RNA-binding domain, RBD"/>
    <property type="match status" value="1"/>
</dbReference>
<dbReference type="SUPFAM" id="SSF52540">
    <property type="entry name" value="P-loop containing nucleoside triphosphate hydrolases"/>
    <property type="match status" value="2"/>
</dbReference>
<keyword evidence="3" id="KW-0812">Transmembrane</keyword>
<evidence type="ECO:0000256" key="2">
    <source>
        <dbReference type="SAM" id="MobiDB-lite"/>
    </source>
</evidence>
<dbReference type="EMBL" id="JAGKQM010000007">
    <property type="protein sequence ID" value="KAH0918378.1"/>
    <property type="molecule type" value="Genomic_DNA"/>
</dbReference>
<dbReference type="PROSITE" id="PS51192">
    <property type="entry name" value="HELICASE_ATP_BIND_1"/>
    <property type="match status" value="1"/>
</dbReference>
<accession>A0ABQ8CMU6</accession>
<dbReference type="InterPro" id="IPR000330">
    <property type="entry name" value="SNF2_N"/>
</dbReference>
<proteinExistence type="predicted"/>
<dbReference type="InterPro" id="IPR010608">
    <property type="entry name" value="DUF1195"/>
</dbReference>
<feature type="compositionally biased region" description="Basic and acidic residues" evidence="2">
    <location>
        <begin position="478"/>
        <end position="487"/>
    </location>
</feature>
<feature type="domain" description="Helicase C-terminal" evidence="5">
    <location>
        <begin position="996"/>
        <end position="1163"/>
    </location>
</feature>
<dbReference type="Pfam" id="PF12220">
    <property type="entry name" value="U1snRNP70_N"/>
    <property type="match status" value="1"/>
</dbReference>
<dbReference type="CDD" id="cd18793">
    <property type="entry name" value="SF2_C_SNF"/>
    <property type="match status" value="1"/>
</dbReference>
<dbReference type="CDD" id="cd18009">
    <property type="entry name" value="DEXHc_HELLS_SMARCA6"/>
    <property type="match status" value="1"/>
</dbReference>
<dbReference type="SMART" id="SM00487">
    <property type="entry name" value="DEXDc"/>
    <property type="match status" value="1"/>
</dbReference>
<keyword evidence="7" id="KW-1185">Reference proteome</keyword>